<keyword evidence="2" id="KW-1185">Reference proteome</keyword>
<gene>
    <name evidence="1" type="ORF">ACFQGB_14090</name>
</gene>
<organism evidence="1 2">
    <name type="scientific">Halorubellus litoreus</name>
    <dbReference type="NCBI Taxonomy" id="755308"/>
    <lineage>
        <taxon>Archaea</taxon>
        <taxon>Methanobacteriati</taxon>
        <taxon>Methanobacteriota</taxon>
        <taxon>Stenosarchaea group</taxon>
        <taxon>Halobacteria</taxon>
        <taxon>Halobacteriales</taxon>
        <taxon>Halorubellaceae</taxon>
        <taxon>Halorubellus</taxon>
    </lineage>
</organism>
<name>A0ABD5VIU0_9EURY</name>
<dbReference type="Pfam" id="PF19129">
    <property type="entry name" value="DUF5812"/>
    <property type="match status" value="1"/>
</dbReference>
<evidence type="ECO:0000313" key="2">
    <source>
        <dbReference type="Proteomes" id="UP001596395"/>
    </source>
</evidence>
<dbReference type="InterPro" id="IPR043850">
    <property type="entry name" value="DUF5812"/>
</dbReference>
<comment type="caution">
    <text evidence="1">The sequence shown here is derived from an EMBL/GenBank/DDBJ whole genome shotgun (WGS) entry which is preliminary data.</text>
</comment>
<sequence>MTETTATFLVTEADAESAVLRDVDAGQVYTLAANDHELESEMVVGATVKPVPPMDVVYELVDVDYAHHVDVVDTDLSPTTQAMETAEDLDVGDVERIERAGTGELHVLSVPPEDTEQAAQDVIADEETVARAGRVGAVRVEVRRDTELGVLNVRYLPD</sequence>
<proteinExistence type="predicted"/>
<reference evidence="1 2" key="1">
    <citation type="journal article" date="2019" name="Int. J. Syst. Evol. Microbiol.">
        <title>The Global Catalogue of Microorganisms (GCM) 10K type strain sequencing project: providing services to taxonomists for standard genome sequencing and annotation.</title>
        <authorList>
            <consortium name="The Broad Institute Genomics Platform"/>
            <consortium name="The Broad Institute Genome Sequencing Center for Infectious Disease"/>
            <person name="Wu L."/>
            <person name="Ma J."/>
        </authorList>
    </citation>
    <scope>NUCLEOTIDE SEQUENCE [LARGE SCALE GENOMIC DNA]</scope>
    <source>
        <strain evidence="1 2">GX26</strain>
    </source>
</reference>
<accession>A0ABD5VIU0</accession>
<dbReference type="RefSeq" id="WP_336350942.1">
    <property type="nucleotide sequence ID" value="NZ_JAZAQL010000002.1"/>
</dbReference>
<dbReference type="EMBL" id="JBHSXN010000002">
    <property type="protein sequence ID" value="MFC6953997.1"/>
    <property type="molecule type" value="Genomic_DNA"/>
</dbReference>
<evidence type="ECO:0000313" key="1">
    <source>
        <dbReference type="EMBL" id="MFC6953997.1"/>
    </source>
</evidence>
<protein>
    <submittedName>
        <fullName evidence="1">DUF5812 family protein</fullName>
    </submittedName>
</protein>
<dbReference type="Proteomes" id="UP001596395">
    <property type="component" value="Unassembled WGS sequence"/>
</dbReference>
<dbReference type="AlphaFoldDB" id="A0ABD5VIU0"/>